<evidence type="ECO:0000313" key="3">
    <source>
        <dbReference type="EMBL" id="MTH36189.1"/>
    </source>
</evidence>
<dbReference type="EMBL" id="WMIF01000030">
    <property type="protein sequence ID" value="MTH36189.1"/>
    <property type="molecule type" value="Genomic_DNA"/>
</dbReference>
<dbReference type="GO" id="GO:0016853">
    <property type="term" value="F:isomerase activity"/>
    <property type="evidence" value="ECO:0007669"/>
    <property type="project" value="UniProtKB-KW"/>
</dbReference>
<dbReference type="GO" id="GO:0005737">
    <property type="term" value="C:cytoplasm"/>
    <property type="evidence" value="ECO:0007669"/>
    <property type="project" value="TreeGrafter"/>
</dbReference>
<dbReference type="Pfam" id="PF02567">
    <property type="entry name" value="PhzC-PhzF"/>
    <property type="match status" value="1"/>
</dbReference>
<protein>
    <submittedName>
        <fullName evidence="3">PhzF family phenazine biosynthesis isomerase</fullName>
    </submittedName>
</protein>
<keyword evidence="3" id="KW-0413">Isomerase</keyword>
<name>A0A844H5C2_9RHOB</name>
<comment type="similarity">
    <text evidence="1">Belongs to the PhzF family.</text>
</comment>
<dbReference type="NCBIfam" id="TIGR00654">
    <property type="entry name" value="PhzF_family"/>
    <property type="match status" value="1"/>
</dbReference>
<sequence length="281" mass="30031">MPLALQMVDVFGAAPLSGNPLAVILGAEEMSTERMQQLTRWFNLSETAFLLPPRDPRADYRVRIFTLDREMPFAGHPTLGSCHAWLTAGGQPRNATEIVQDCGAGLVPIRRTPGGLAFAAPPLIRSGAPTPQELDAAQRLLQIEPGEIMDAAWIDNGPGWLGIRLASAERVLALEPLRSWTGRIDVGVVGPCAPGSETAFELRAFFSDPQGGIVEDPVTGSLNASVAQWLYATGLVTDDYVAAQGTRLGRLGRIHLSRDPAGQIWVGGATRSHVAGQVLNL</sequence>
<evidence type="ECO:0000313" key="4">
    <source>
        <dbReference type="Proteomes" id="UP000442533"/>
    </source>
</evidence>
<feature type="active site" evidence="2">
    <location>
        <position position="46"/>
    </location>
</feature>
<keyword evidence="4" id="KW-1185">Reference proteome</keyword>
<dbReference type="PANTHER" id="PTHR13774">
    <property type="entry name" value="PHENAZINE BIOSYNTHESIS PROTEIN"/>
    <property type="match status" value="1"/>
</dbReference>
<dbReference type="Proteomes" id="UP000442533">
    <property type="component" value="Unassembled WGS sequence"/>
</dbReference>
<proteinExistence type="inferred from homology"/>
<dbReference type="PIRSF" id="PIRSF016184">
    <property type="entry name" value="PhzC_PhzF"/>
    <property type="match status" value="1"/>
</dbReference>
<dbReference type="Gene3D" id="3.10.310.10">
    <property type="entry name" value="Diaminopimelate Epimerase, Chain A, domain 1"/>
    <property type="match status" value="2"/>
</dbReference>
<dbReference type="AlphaFoldDB" id="A0A844H5C2"/>
<evidence type="ECO:0000256" key="1">
    <source>
        <dbReference type="ARBA" id="ARBA00008270"/>
    </source>
</evidence>
<dbReference type="RefSeq" id="WP_155065694.1">
    <property type="nucleotide sequence ID" value="NZ_WMIF01000030.1"/>
</dbReference>
<dbReference type="OrthoDB" id="9788221at2"/>
<dbReference type="InterPro" id="IPR003719">
    <property type="entry name" value="Phenazine_PhzF-like"/>
</dbReference>
<dbReference type="SUPFAM" id="SSF54506">
    <property type="entry name" value="Diaminopimelate epimerase-like"/>
    <property type="match status" value="1"/>
</dbReference>
<evidence type="ECO:0000256" key="2">
    <source>
        <dbReference type="PIRSR" id="PIRSR016184-1"/>
    </source>
</evidence>
<dbReference type="PANTHER" id="PTHR13774:SF32">
    <property type="entry name" value="ANTISENSE-ENHANCING SEQUENCE 1"/>
    <property type="match status" value="1"/>
</dbReference>
<organism evidence="3 4">
    <name type="scientific">Paracoccus limosus</name>
    <dbReference type="NCBI Taxonomy" id="913252"/>
    <lineage>
        <taxon>Bacteria</taxon>
        <taxon>Pseudomonadati</taxon>
        <taxon>Pseudomonadota</taxon>
        <taxon>Alphaproteobacteria</taxon>
        <taxon>Rhodobacterales</taxon>
        <taxon>Paracoccaceae</taxon>
        <taxon>Paracoccus</taxon>
    </lineage>
</organism>
<accession>A0A844H5C2</accession>
<gene>
    <name evidence="3" type="ORF">GL279_16450</name>
</gene>
<comment type="caution">
    <text evidence="3">The sequence shown here is derived from an EMBL/GenBank/DDBJ whole genome shotgun (WGS) entry which is preliminary data.</text>
</comment>
<reference evidence="3 4" key="1">
    <citation type="submission" date="2019-11" db="EMBL/GenBank/DDBJ databases">
        <authorList>
            <person name="Dong K."/>
        </authorList>
    </citation>
    <scope>NUCLEOTIDE SEQUENCE [LARGE SCALE GENOMIC DNA]</scope>
    <source>
        <strain evidence="3 4">JCM 17370</strain>
    </source>
</reference>